<sequence>MKKTLYLICLMAAVLAASCSSAKKIEALKPEPGNTTDVAYQASTSFINVPVSLALADVQNQLNKLMDGLIYEDKNIDDDNITLKVWKTAPIKFTEENGKLQTSIPLKINGKVKYGTSAMGFDLYDTREFDLDAVITFSSKISLTNWKLNTKTSFDALKWNETPTVTVAGKKVAITFLIDPALKYFKPTIEKEVDNAIKETVDFKPQVLDALQQISTPFLANEEYNTWFTLTPVELYATDATLSKKQITMQMGLKCTLETAVGHKPKPAFKKESVVLKTVATMPDKVNVVVAGVSTFENASKIITENFKGHEFGSGNKKIVVQNVALWSKDGKMIVALDLNGSINGTIYLSGTPAYDTVTKEIYFDQLDYVLNTKGVLMKTANWLAEGYILKKIKENCRYSIKQNLEEGRKEMQPYLNNYSPVNGVFINGTLNDFEFDKIALTNNAIVAFIKATGKIDIKIDGVK</sequence>
<feature type="chain" id="PRO_5047228756" evidence="1">
    <location>
        <begin position="23"/>
        <end position="464"/>
    </location>
</feature>
<evidence type="ECO:0000313" key="2">
    <source>
        <dbReference type="EMBL" id="MFL9843098.1"/>
    </source>
</evidence>
<dbReference type="Pfam" id="PF14356">
    <property type="entry name" value="DUF4403"/>
    <property type="match status" value="1"/>
</dbReference>
<gene>
    <name evidence="2" type="ORF">ABS766_01580</name>
</gene>
<protein>
    <submittedName>
        <fullName evidence="2">DUF4403 family protein</fullName>
    </submittedName>
</protein>
<organism evidence="2 3">
    <name type="scientific">Flavobacterium rhizosphaerae</name>
    <dbReference type="NCBI Taxonomy" id="3163298"/>
    <lineage>
        <taxon>Bacteria</taxon>
        <taxon>Pseudomonadati</taxon>
        <taxon>Bacteroidota</taxon>
        <taxon>Flavobacteriia</taxon>
        <taxon>Flavobacteriales</taxon>
        <taxon>Flavobacteriaceae</taxon>
        <taxon>Flavobacterium</taxon>
    </lineage>
</organism>
<dbReference type="RefSeq" id="WP_408083330.1">
    <property type="nucleotide sequence ID" value="NZ_JBELPZ010000001.1"/>
</dbReference>
<dbReference type="EMBL" id="JBELPZ010000001">
    <property type="protein sequence ID" value="MFL9843098.1"/>
    <property type="molecule type" value="Genomic_DNA"/>
</dbReference>
<proteinExistence type="predicted"/>
<keyword evidence="1" id="KW-0732">Signal</keyword>
<accession>A0ABW8YSH6</accession>
<evidence type="ECO:0000256" key="1">
    <source>
        <dbReference type="SAM" id="SignalP"/>
    </source>
</evidence>
<comment type="caution">
    <text evidence="2">The sequence shown here is derived from an EMBL/GenBank/DDBJ whole genome shotgun (WGS) entry which is preliminary data.</text>
</comment>
<evidence type="ECO:0000313" key="3">
    <source>
        <dbReference type="Proteomes" id="UP001629156"/>
    </source>
</evidence>
<dbReference type="InterPro" id="IPR025515">
    <property type="entry name" value="DUF4403"/>
</dbReference>
<keyword evidence="3" id="KW-1185">Reference proteome</keyword>
<feature type="signal peptide" evidence="1">
    <location>
        <begin position="1"/>
        <end position="22"/>
    </location>
</feature>
<dbReference type="Proteomes" id="UP001629156">
    <property type="component" value="Unassembled WGS sequence"/>
</dbReference>
<dbReference type="PROSITE" id="PS51257">
    <property type="entry name" value="PROKAR_LIPOPROTEIN"/>
    <property type="match status" value="1"/>
</dbReference>
<name>A0ABW8YSH6_9FLAO</name>
<reference evidence="2 3" key="1">
    <citation type="submission" date="2024-06" db="EMBL/GenBank/DDBJ databases">
        <authorList>
            <person name="Kaempfer P."/>
            <person name="Viver T."/>
        </authorList>
    </citation>
    <scope>NUCLEOTIDE SEQUENCE [LARGE SCALE GENOMIC DNA]</scope>
    <source>
        <strain evidence="2 3">ST-119</strain>
    </source>
</reference>